<comment type="caution">
    <text evidence="1">The sequence shown here is derived from an EMBL/GenBank/DDBJ whole genome shotgun (WGS) entry which is preliminary data.</text>
</comment>
<proteinExistence type="predicted"/>
<dbReference type="RefSeq" id="WP_344462428.1">
    <property type="nucleotide sequence ID" value="NZ_BAAANT010000007.1"/>
</dbReference>
<protein>
    <recommendedName>
        <fullName evidence="3">Terminase small subunit</fullName>
    </recommendedName>
</protein>
<dbReference type="EMBL" id="BAAANT010000007">
    <property type="protein sequence ID" value="GAA2136932.1"/>
    <property type="molecule type" value="Genomic_DNA"/>
</dbReference>
<evidence type="ECO:0000313" key="2">
    <source>
        <dbReference type="Proteomes" id="UP001422759"/>
    </source>
</evidence>
<sequence>MARPTRAQRAAIAQRRADAVELQLAGVDWLTIGRKLAADPTINSDRIAYPQGYGAELYAKGKESPDDAALIRYACKDVQLSLQERHTELGVSVDELRALHHMRLERLFFVAFRRAVKDGDLPAIDRAVRILERDARLLGIDEPTRTELSGPDEGPITVETVTAGELAQLIAATEGEAS</sequence>
<organism evidence="1 2">
    <name type="scientific">Kitasatospora kazusensis</name>
    <dbReference type="NCBI Taxonomy" id="407974"/>
    <lineage>
        <taxon>Bacteria</taxon>
        <taxon>Bacillati</taxon>
        <taxon>Actinomycetota</taxon>
        <taxon>Actinomycetes</taxon>
        <taxon>Kitasatosporales</taxon>
        <taxon>Streptomycetaceae</taxon>
        <taxon>Kitasatospora</taxon>
    </lineage>
</organism>
<gene>
    <name evidence="1" type="ORF">GCM10009760_16810</name>
</gene>
<keyword evidence="2" id="KW-1185">Reference proteome</keyword>
<dbReference type="Proteomes" id="UP001422759">
    <property type="component" value="Unassembled WGS sequence"/>
</dbReference>
<evidence type="ECO:0008006" key="3">
    <source>
        <dbReference type="Google" id="ProtNLM"/>
    </source>
</evidence>
<accession>A0ABN2Z5C8</accession>
<name>A0ABN2Z5C8_9ACTN</name>
<reference evidence="1 2" key="1">
    <citation type="journal article" date="2019" name="Int. J. Syst. Evol. Microbiol.">
        <title>The Global Catalogue of Microorganisms (GCM) 10K type strain sequencing project: providing services to taxonomists for standard genome sequencing and annotation.</title>
        <authorList>
            <consortium name="The Broad Institute Genomics Platform"/>
            <consortium name="The Broad Institute Genome Sequencing Center for Infectious Disease"/>
            <person name="Wu L."/>
            <person name="Ma J."/>
        </authorList>
    </citation>
    <scope>NUCLEOTIDE SEQUENCE [LARGE SCALE GENOMIC DNA]</scope>
    <source>
        <strain evidence="1 2">JCM 14560</strain>
    </source>
</reference>
<evidence type="ECO:0000313" key="1">
    <source>
        <dbReference type="EMBL" id="GAA2136932.1"/>
    </source>
</evidence>